<evidence type="ECO:0000313" key="2">
    <source>
        <dbReference type="EMBL" id="KAF7336362.1"/>
    </source>
</evidence>
<sequence length="976" mass="110897">MEEHPEGKKNYLLCKCRSHDCAAQNWQTKDGTMKKGRWYHKNTVAKHRTEDLTLVATQVLPPAHDRVAENPPVAEHRLPKVLAVVRNEDEIMENGIGLAAARRRLIFLACTLVSWLHLACALSRDASNRVLKVLGLIIAMVAASDTKHMYKIPEDVRTAVKHLSIEPVINRSICCPKCYRAYSFEELPQTCLARETGGSRPCNTPLWVERQTRGGPKIVPRRLYSTQDFHSWLAYFLSRPGMEELLRKSHLHRPNPERMSSIWDSPAWQSLGSYTSEPNNLVFSFYIDWFNPFQNKIAGKSASCGAIIAVCLNLPYEMWHLEENTYFAGITPPPKEPTVTTITALSDPVVDQFQEMWHGKMVPTQNHPDGDFYRAAAAPVASPIIFVPFCKLQRSEIDRLDYANFQPRIGSEVRRWSKAWLVAQTQAARKAIFAQHGCRWSSVNNKLTYRDPVKHTVIGMMHNWLQGVLQHHCRLKWGIGSDASKTGSTSAFDMASSSDSDADADVEMMDIDGSTIEAKLEDLYQDSCIQNDMPTSLIRRASSFFFIPESDDNAAEPCEGYESEEEEDDDELDEDAIYASEKPSRIVFDSDAMAIIHAGLAGVVIPAWIDRPPVNLGDKMHGKLKADNWFVLFTIFFPLIIPELWWGPSSSRKDLKLLDNFHDLMGATNIVCSYTASPGEADEYDEFYVRYLQSSRSLFPGLTTRPNHHYAMHNGEQMKWWGLLPKLSEFMYESHNGSLQKIKTNNHMWELDLTMLCQSPVVEAMRILSPREPVSMNPQSPQQLSPAQETAYNGSGVVLDTLTYELILDYWNHTHSPPYIRAAELTYDLLDAGINVFPSRAVQLTSFMHKTRLFCTFKNHPGNSSISFRHPLTGRKDMGFIRAIWSQVLQGQSRTFVVVQPHTDVSPTDAAKTPYSTHPRFACLVRYSEPLHPQPQLIVEPRHIISHVAYYRRRQGTFGIKEAITIFVDSLHRNRD</sequence>
<accession>A0A8H6X8G6</accession>
<dbReference type="AlphaFoldDB" id="A0A8H6X8G6"/>
<evidence type="ECO:0000256" key="1">
    <source>
        <dbReference type="SAM" id="MobiDB-lite"/>
    </source>
</evidence>
<dbReference type="EMBL" id="JACAZI010000023">
    <property type="protein sequence ID" value="KAF7336362.1"/>
    <property type="molecule type" value="Genomic_DNA"/>
</dbReference>
<gene>
    <name evidence="2" type="ORF">MVEN_02184700</name>
</gene>
<protein>
    <submittedName>
        <fullName evidence="2">Uncharacterized protein</fullName>
    </submittedName>
</protein>
<organism evidence="2 3">
    <name type="scientific">Mycena venus</name>
    <dbReference type="NCBI Taxonomy" id="2733690"/>
    <lineage>
        <taxon>Eukaryota</taxon>
        <taxon>Fungi</taxon>
        <taxon>Dikarya</taxon>
        <taxon>Basidiomycota</taxon>
        <taxon>Agaricomycotina</taxon>
        <taxon>Agaricomycetes</taxon>
        <taxon>Agaricomycetidae</taxon>
        <taxon>Agaricales</taxon>
        <taxon>Marasmiineae</taxon>
        <taxon>Mycenaceae</taxon>
        <taxon>Mycena</taxon>
    </lineage>
</organism>
<name>A0A8H6X8G6_9AGAR</name>
<proteinExistence type="predicted"/>
<reference evidence="2" key="1">
    <citation type="submission" date="2020-05" db="EMBL/GenBank/DDBJ databases">
        <title>Mycena genomes resolve the evolution of fungal bioluminescence.</title>
        <authorList>
            <person name="Tsai I.J."/>
        </authorList>
    </citation>
    <scope>NUCLEOTIDE SEQUENCE</scope>
    <source>
        <strain evidence="2">CCC161011</strain>
    </source>
</reference>
<feature type="region of interest" description="Disordered" evidence="1">
    <location>
        <begin position="550"/>
        <end position="573"/>
    </location>
</feature>
<keyword evidence="3" id="KW-1185">Reference proteome</keyword>
<evidence type="ECO:0000313" key="3">
    <source>
        <dbReference type="Proteomes" id="UP000620124"/>
    </source>
</evidence>
<dbReference type="Proteomes" id="UP000620124">
    <property type="component" value="Unassembled WGS sequence"/>
</dbReference>
<comment type="caution">
    <text evidence="2">The sequence shown here is derived from an EMBL/GenBank/DDBJ whole genome shotgun (WGS) entry which is preliminary data.</text>
</comment>
<dbReference type="OrthoDB" id="3247418at2759"/>